<evidence type="ECO:0000256" key="8">
    <source>
        <dbReference type="RuleBase" id="RU363032"/>
    </source>
</evidence>
<feature type="transmembrane region" description="Helical" evidence="8">
    <location>
        <begin position="284"/>
        <end position="302"/>
    </location>
</feature>
<comment type="subcellular location">
    <subcellularLocation>
        <location evidence="1 8">Cell membrane</location>
        <topology evidence="1 8">Multi-pass membrane protein</topology>
    </subcellularLocation>
</comment>
<gene>
    <name evidence="10" type="ORF">SAMN05421538_103275</name>
</gene>
<evidence type="ECO:0000256" key="4">
    <source>
        <dbReference type="ARBA" id="ARBA00022475"/>
    </source>
</evidence>
<dbReference type="CDD" id="cd06261">
    <property type="entry name" value="TM_PBP2"/>
    <property type="match status" value="2"/>
</dbReference>
<feature type="transmembrane region" description="Helical" evidence="8">
    <location>
        <begin position="323"/>
        <end position="345"/>
    </location>
</feature>
<evidence type="ECO:0000256" key="2">
    <source>
        <dbReference type="ARBA" id="ARBA00007069"/>
    </source>
</evidence>
<protein>
    <submittedName>
        <fullName evidence="10">Putative spermidine/putrescine transport system permease protein</fullName>
    </submittedName>
</protein>
<comment type="similarity">
    <text evidence="2">Belongs to the binding-protein-dependent transport system permease family. CysTW subfamily.</text>
</comment>
<dbReference type="STRING" id="591205.SAMN05421538_103275"/>
<evidence type="ECO:0000256" key="5">
    <source>
        <dbReference type="ARBA" id="ARBA00022692"/>
    </source>
</evidence>
<keyword evidence="7 8" id="KW-0472">Membrane</keyword>
<evidence type="ECO:0000256" key="1">
    <source>
        <dbReference type="ARBA" id="ARBA00004651"/>
    </source>
</evidence>
<feature type="transmembrane region" description="Helical" evidence="8">
    <location>
        <begin position="445"/>
        <end position="467"/>
    </location>
</feature>
<proteinExistence type="inferred from homology"/>
<keyword evidence="3 8" id="KW-0813">Transport</keyword>
<feature type="transmembrane region" description="Helical" evidence="8">
    <location>
        <begin position="143"/>
        <end position="165"/>
    </location>
</feature>
<feature type="transmembrane region" description="Helical" evidence="8">
    <location>
        <begin position="222"/>
        <end position="240"/>
    </location>
</feature>
<dbReference type="Proteomes" id="UP000199344">
    <property type="component" value="Unassembled WGS sequence"/>
</dbReference>
<feature type="transmembrane region" description="Helical" evidence="8">
    <location>
        <begin position="247"/>
        <end position="264"/>
    </location>
</feature>
<keyword evidence="6 8" id="KW-1133">Transmembrane helix</keyword>
<feature type="transmembrane region" description="Helical" evidence="8">
    <location>
        <begin position="380"/>
        <end position="402"/>
    </location>
</feature>
<feature type="transmembrane region" description="Helical" evidence="8">
    <location>
        <begin position="63"/>
        <end position="85"/>
    </location>
</feature>
<dbReference type="PROSITE" id="PS50928">
    <property type="entry name" value="ABC_TM1"/>
    <property type="match status" value="2"/>
</dbReference>
<dbReference type="GO" id="GO:0055085">
    <property type="term" value="P:transmembrane transport"/>
    <property type="evidence" value="ECO:0007669"/>
    <property type="project" value="InterPro"/>
</dbReference>
<dbReference type="Gene3D" id="1.10.3720.10">
    <property type="entry name" value="MetI-like"/>
    <property type="match status" value="2"/>
</dbReference>
<feature type="transmembrane region" description="Helical" evidence="8">
    <location>
        <begin position="7"/>
        <end position="29"/>
    </location>
</feature>
<dbReference type="PANTHER" id="PTHR42929:SF5">
    <property type="entry name" value="ABC TRANSPORTER PERMEASE PROTEIN"/>
    <property type="match status" value="1"/>
</dbReference>
<keyword evidence="5 8" id="KW-0812">Transmembrane</keyword>
<feature type="transmembrane region" description="Helical" evidence="8">
    <location>
        <begin position="92"/>
        <end position="111"/>
    </location>
</feature>
<dbReference type="Pfam" id="PF00528">
    <property type="entry name" value="BPD_transp_1"/>
    <property type="match status" value="2"/>
</dbReference>
<feature type="transmembrane region" description="Helical" evidence="8">
    <location>
        <begin position="411"/>
        <end position="433"/>
    </location>
</feature>
<evidence type="ECO:0000259" key="9">
    <source>
        <dbReference type="PROSITE" id="PS50928"/>
    </source>
</evidence>
<dbReference type="RefSeq" id="WP_090522469.1">
    <property type="nucleotide sequence ID" value="NZ_FNAH01000003.1"/>
</dbReference>
<dbReference type="EMBL" id="FNAH01000003">
    <property type="protein sequence ID" value="SDE02474.1"/>
    <property type="molecule type" value="Genomic_DNA"/>
</dbReference>
<keyword evidence="11" id="KW-1185">Reference proteome</keyword>
<dbReference type="GO" id="GO:0005886">
    <property type="term" value="C:plasma membrane"/>
    <property type="evidence" value="ECO:0007669"/>
    <property type="project" value="UniProtKB-SubCell"/>
</dbReference>
<dbReference type="AlphaFoldDB" id="A0A1G6ZIA8"/>
<sequence>MNFRGLLPVIPLVIFISIASLLPIVYFLLNAFQTPAGEFTLREIRNVFSQPAYLTSIWNTIEIALLVDLLILALAYPVALTIHLAQGWRRTVLLICVLLPFFTSVLVRTYAWSVVLGLEGPVNGALVATGILDEPYLLGHSTIGTVIGLVHILMPPAVLAIYTIMGRIDSDLMVTAKSLGAGNLRAFFTVFFPLSMPGIVLGGLLTFVMALGAFVIPQLLGGVGNLMFGQIIVLIATVSLDWNFASAMSLIFLILLAVPIYGLVRGGQFGDVSGEGRGDKPSRIARLLSRLLAPLGAIMERLTAPVLAWLDRVPASASAGLRIAVALAVVVFLIVPEALIVILSFGDPDYLSWPPTQLNGEAYALFFQQEPWVRALRQSVQFGVVTMIVSVLIGSVAAYGIVRGRFPGKSLIISLALVPLILPEIVPAIAYYIAASAFGVSGTAAAIVAGQGVTATALVLLVMTAVFRSLKVDIEYAARACGAGPVRGFVDVVIPLVWPSLIVASLFSFLNAFDNLLIPLFMGGRYQTLPVYMWLQMREATSPMITVVASIMILVVVLFGVLANFAQQLQARRLAQQ</sequence>
<dbReference type="PANTHER" id="PTHR42929">
    <property type="entry name" value="INNER MEMBRANE ABC TRANSPORTER PERMEASE PROTEIN YDCU-RELATED-RELATED"/>
    <property type="match status" value="1"/>
</dbReference>
<organism evidence="10 11">
    <name type="scientific">Paracoccus isoporae</name>
    <dbReference type="NCBI Taxonomy" id="591205"/>
    <lineage>
        <taxon>Bacteria</taxon>
        <taxon>Pseudomonadati</taxon>
        <taxon>Pseudomonadota</taxon>
        <taxon>Alphaproteobacteria</taxon>
        <taxon>Rhodobacterales</taxon>
        <taxon>Paracoccaceae</taxon>
        <taxon>Paracoccus</taxon>
    </lineage>
</organism>
<evidence type="ECO:0000256" key="3">
    <source>
        <dbReference type="ARBA" id="ARBA00022448"/>
    </source>
</evidence>
<evidence type="ECO:0000313" key="10">
    <source>
        <dbReference type="EMBL" id="SDE02474.1"/>
    </source>
</evidence>
<dbReference type="SUPFAM" id="SSF161098">
    <property type="entry name" value="MetI-like"/>
    <property type="match status" value="2"/>
</dbReference>
<evidence type="ECO:0000256" key="6">
    <source>
        <dbReference type="ARBA" id="ARBA00022989"/>
    </source>
</evidence>
<reference evidence="10 11" key="1">
    <citation type="submission" date="2016-10" db="EMBL/GenBank/DDBJ databases">
        <authorList>
            <person name="de Groot N.N."/>
        </authorList>
    </citation>
    <scope>NUCLEOTIDE SEQUENCE [LARGE SCALE GENOMIC DNA]</scope>
    <source>
        <strain evidence="10 11">DSM 22220</strain>
    </source>
</reference>
<evidence type="ECO:0000256" key="7">
    <source>
        <dbReference type="ARBA" id="ARBA00023136"/>
    </source>
</evidence>
<accession>A0A1G6ZIA8</accession>
<keyword evidence="4" id="KW-1003">Cell membrane</keyword>
<name>A0A1G6ZIA8_9RHOB</name>
<dbReference type="OrthoDB" id="9807047at2"/>
<dbReference type="InterPro" id="IPR035906">
    <property type="entry name" value="MetI-like_sf"/>
</dbReference>
<feature type="domain" description="ABC transmembrane type-1" evidence="9">
    <location>
        <begin position="57"/>
        <end position="263"/>
    </location>
</feature>
<feature type="transmembrane region" description="Helical" evidence="8">
    <location>
        <begin position="488"/>
        <end position="510"/>
    </location>
</feature>
<dbReference type="InterPro" id="IPR000515">
    <property type="entry name" value="MetI-like"/>
</dbReference>
<evidence type="ECO:0000313" key="11">
    <source>
        <dbReference type="Proteomes" id="UP000199344"/>
    </source>
</evidence>
<feature type="transmembrane region" description="Helical" evidence="8">
    <location>
        <begin position="547"/>
        <end position="566"/>
    </location>
</feature>
<feature type="domain" description="ABC transmembrane type-1" evidence="9">
    <location>
        <begin position="376"/>
        <end position="563"/>
    </location>
</feature>
<feature type="transmembrane region" description="Helical" evidence="8">
    <location>
        <begin position="186"/>
        <end position="216"/>
    </location>
</feature>